<dbReference type="Proteomes" id="UP000077671">
    <property type="component" value="Unassembled WGS sequence"/>
</dbReference>
<evidence type="ECO:0000313" key="6">
    <source>
        <dbReference type="Proteomes" id="UP000836402"/>
    </source>
</evidence>
<evidence type="ECO:0000313" key="4">
    <source>
        <dbReference type="EMBL" id="KAE8247189.1"/>
    </source>
</evidence>
<proteinExistence type="predicted"/>
<evidence type="ECO:0000259" key="2">
    <source>
        <dbReference type="SMART" id="SM01155"/>
    </source>
</evidence>
<accession>A0A177TD69</accession>
<evidence type="ECO:0000313" key="3">
    <source>
        <dbReference type="EMBL" id="CAD6901998.1"/>
    </source>
</evidence>
<feature type="compositionally biased region" description="Low complexity" evidence="1">
    <location>
        <begin position="51"/>
        <end position="68"/>
    </location>
</feature>
<feature type="domain" description="Ribosomal protein mS38 C-terminal" evidence="2">
    <location>
        <begin position="135"/>
        <end position="168"/>
    </location>
</feature>
<dbReference type="SMART" id="SM01155">
    <property type="entry name" value="DUF1713"/>
    <property type="match status" value="1"/>
</dbReference>
<name>A0A177TD69_9BASI</name>
<feature type="compositionally biased region" description="Basic residues" evidence="1">
    <location>
        <begin position="140"/>
        <end position="158"/>
    </location>
</feature>
<comment type="caution">
    <text evidence="4">The sequence shown here is derived from an EMBL/GenBank/DDBJ whole genome shotgun (WGS) entry which is preliminary data.</text>
</comment>
<reference evidence="4" key="1">
    <citation type="submission" date="2016-04" db="EMBL/GenBank/DDBJ databases">
        <authorList>
            <person name="Nguyen H.D."/>
            <person name="Kesanakurti P."/>
            <person name="Cullis J."/>
            <person name="Levesque C.A."/>
            <person name="Hambleton S."/>
        </authorList>
    </citation>
    <scope>NUCLEOTIDE SEQUENCE</scope>
    <source>
        <strain evidence="4">DAOMC 238032</strain>
    </source>
</reference>
<feature type="region of interest" description="Disordered" evidence="1">
    <location>
        <begin position="51"/>
        <end position="168"/>
    </location>
</feature>
<reference evidence="3" key="3">
    <citation type="submission" date="2020-10" db="EMBL/GenBank/DDBJ databases">
        <authorList>
            <person name="Sedaghatjoo S."/>
        </authorList>
    </citation>
    <scope>NUCLEOTIDE SEQUENCE</scope>
    <source>
        <strain evidence="3">AZH3</strain>
    </source>
</reference>
<evidence type="ECO:0000256" key="1">
    <source>
        <dbReference type="SAM" id="MobiDB-lite"/>
    </source>
</evidence>
<organism evidence="4 5">
    <name type="scientific">Tilletia caries</name>
    <name type="common">wheat bunt fungus</name>
    <dbReference type="NCBI Taxonomy" id="13290"/>
    <lineage>
        <taxon>Eukaryota</taxon>
        <taxon>Fungi</taxon>
        <taxon>Dikarya</taxon>
        <taxon>Basidiomycota</taxon>
        <taxon>Ustilaginomycotina</taxon>
        <taxon>Exobasidiomycetes</taxon>
        <taxon>Tilletiales</taxon>
        <taxon>Tilletiaceae</taxon>
        <taxon>Tilletia</taxon>
    </lineage>
</organism>
<dbReference type="EMBL" id="LWDD02001572">
    <property type="protein sequence ID" value="KAE8247189.1"/>
    <property type="molecule type" value="Genomic_DNA"/>
</dbReference>
<dbReference type="EMBL" id="CAJHJG010000396">
    <property type="protein sequence ID" value="CAD6901998.1"/>
    <property type="molecule type" value="Genomic_DNA"/>
</dbReference>
<dbReference type="InterPro" id="IPR013177">
    <property type="entry name" value="Ribosomal_mS38_C"/>
</dbReference>
<keyword evidence="6" id="KW-1185">Reference proteome</keyword>
<dbReference type="AlphaFoldDB" id="A0A177TD69"/>
<sequence>MQASRAILSAVARSSPAAAALDGALLPRTPTSWAVSSPLLHRSRAWRSSKGGITYSASSSSSSARGSAQTHSLLGRAPSHVLSPSYEPNSAHLQQQQQQQQQQQTSSSASTQPILHKLEHAIRLLQRAEESSSVELDSVKRKRRKKMRKHKLKKLRKVQRSERQRLKK</sequence>
<reference evidence="4" key="2">
    <citation type="journal article" date="2019" name="IMA Fungus">
        <title>Genome sequencing and comparison of five Tilletia species to identify candidate genes for the detection of regulated species infecting wheat.</title>
        <authorList>
            <person name="Nguyen H.D.T."/>
            <person name="Sultana T."/>
            <person name="Kesanakurti P."/>
            <person name="Hambleton S."/>
        </authorList>
    </citation>
    <scope>NUCLEOTIDE SEQUENCE</scope>
    <source>
        <strain evidence="4">DAOMC 238032</strain>
    </source>
</reference>
<dbReference type="Pfam" id="PF08213">
    <property type="entry name" value="COX24_C"/>
    <property type="match status" value="1"/>
</dbReference>
<feature type="compositionally biased region" description="Basic and acidic residues" evidence="1">
    <location>
        <begin position="159"/>
        <end position="168"/>
    </location>
</feature>
<dbReference type="Proteomes" id="UP000836402">
    <property type="component" value="Unassembled WGS sequence"/>
</dbReference>
<protein>
    <recommendedName>
        <fullName evidence="2">Ribosomal protein mS38 C-terminal domain-containing protein</fullName>
    </recommendedName>
</protein>
<evidence type="ECO:0000313" key="5">
    <source>
        <dbReference type="Proteomes" id="UP000077671"/>
    </source>
</evidence>
<feature type="compositionally biased region" description="Basic and acidic residues" evidence="1">
    <location>
        <begin position="116"/>
        <end position="130"/>
    </location>
</feature>
<gene>
    <name evidence="4" type="ORF">A4X03_0g7119</name>
    <name evidence="3" type="ORF">JKIAZH3_G827</name>
</gene>
<feature type="compositionally biased region" description="Low complexity" evidence="1">
    <location>
        <begin position="94"/>
        <end position="104"/>
    </location>
</feature>